<dbReference type="InterPro" id="IPR005478">
    <property type="entry name" value="Transketolase_bac-like"/>
</dbReference>
<accession>A0ABU4WGV0</accession>
<dbReference type="SUPFAM" id="SSF52922">
    <property type="entry name" value="TK C-terminal domain-like"/>
    <property type="match status" value="1"/>
</dbReference>
<dbReference type="EC" id="2.2.1.1" evidence="4 9"/>
<reference evidence="11 12" key="1">
    <citation type="submission" date="2022-03" db="EMBL/GenBank/DDBJ databases">
        <title>Novel taxa within the pig intestine.</title>
        <authorList>
            <person name="Wylensek D."/>
            <person name="Bishof K."/>
            <person name="Afrizal A."/>
            <person name="Clavel T."/>
        </authorList>
    </citation>
    <scope>NUCLEOTIDE SEQUENCE [LARGE SCALE GENOMIC DNA]</scope>
    <source>
        <strain evidence="11 12">CLA-KB-P66</strain>
    </source>
</reference>
<dbReference type="InterPro" id="IPR005475">
    <property type="entry name" value="Transketolase-like_Pyr-bd"/>
</dbReference>
<keyword evidence="7" id="KW-0460">Magnesium</keyword>
<keyword evidence="5 11" id="KW-0808">Transferase</keyword>
<dbReference type="PROSITE" id="PS00801">
    <property type="entry name" value="TRANSKETOLASE_1"/>
    <property type="match status" value="1"/>
</dbReference>
<name>A0ABU4WGV0_9BACT</name>
<evidence type="ECO:0000259" key="10">
    <source>
        <dbReference type="SMART" id="SM00861"/>
    </source>
</evidence>
<keyword evidence="12" id="KW-1185">Reference proteome</keyword>
<dbReference type="CDD" id="cd07033">
    <property type="entry name" value="TPP_PYR_DXS_TK_like"/>
    <property type="match status" value="1"/>
</dbReference>
<dbReference type="Gene3D" id="3.40.50.920">
    <property type="match status" value="1"/>
</dbReference>
<dbReference type="InterPro" id="IPR033247">
    <property type="entry name" value="Transketolase_fam"/>
</dbReference>
<evidence type="ECO:0000256" key="9">
    <source>
        <dbReference type="NCBIfam" id="TIGR00232"/>
    </source>
</evidence>
<dbReference type="PANTHER" id="PTHR43522:SF10">
    <property type="entry name" value="TRANSKETOLASE"/>
    <property type="match status" value="1"/>
</dbReference>
<dbReference type="Pfam" id="PF00456">
    <property type="entry name" value="Transketolase_N"/>
    <property type="match status" value="1"/>
</dbReference>
<dbReference type="PANTHER" id="PTHR43522">
    <property type="entry name" value="TRANSKETOLASE"/>
    <property type="match status" value="1"/>
</dbReference>
<dbReference type="GO" id="GO:0004802">
    <property type="term" value="F:transketolase activity"/>
    <property type="evidence" value="ECO:0007669"/>
    <property type="project" value="UniProtKB-EC"/>
</dbReference>
<dbReference type="InterPro" id="IPR049557">
    <property type="entry name" value="Transketolase_CS"/>
</dbReference>
<dbReference type="RefSeq" id="WP_370396281.1">
    <property type="nucleotide sequence ID" value="NZ_JALBUT010000001.1"/>
</dbReference>
<dbReference type="InterPro" id="IPR009014">
    <property type="entry name" value="Transketo_C/PFOR_II"/>
</dbReference>
<protein>
    <recommendedName>
        <fullName evidence="4 9">Transketolase</fullName>
        <ecNumber evidence="4 9">2.2.1.1</ecNumber>
    </recommendedName>
</protein>
<evidence type="ECO:0000313" key="12">
    <source>
        <dbReference type="Proteomes" id="UP001275932"/>
    </source>
</evidence>
<dbReference type="Pfam" id="PF02779">
    <property type="entry name" value="Transket_pyr"/>
    <property type="match status" value="1"/>
</dbReference>
<keyword evidence="6" id="KW-0479">Metal-binding</keyword>
<dbReference type="Gene3D" id="3.40.50.970">
    <property type="match status" value="2"/>
</dbReference>
<dbReference type="SUPFAM" id="SSF52518">
    <property type="entry name" value="Thiamin diphosphate-binding fold (THDP-binding)"/>
    <property type="match status" value="2"/>
</dbReference>
<evidence type="ECO:0000256" key="5">
    <source>
        <dbReference type="ARBA" id="ARBA00022679"/>
    </source>
</evidence>
<organism evidence="11 12">
    <name type="scientific">Intestinicryptomonas porci</name>
    <dbReference type="NCBI Taxonomy" id="2926320"/>
    <lineage>
        <taxon>Bacteria</taxon>
        <taxon>Pseudomonadati</taxon>
        <taxon>Verrucomicrobiota</taxon>
        <taxon>Opitutia</taxon>
        <taxon>Opitutales</taxon>
        <taxon>Intestinicryptomonaceae</taxon>
        <taxon>Intestinicryptomonas</taxon>
    </lineage>
</organism>
<comment type="caution">
    <text evidence="11">The sequence shown here is derived from an EMBL/GenBank/DDBJ whole genome shotgun (WGS) entry which is preliminary data.</text>
</comment>
<feature type="domain" description="Transketolase-like pyrimidine-binding" evidence="10">
    <location>
        <begin position="357"/>
        <end position="528"/>
    </location>
</feature>
<evidence type="ECO:0000256" key="7">
    <source>
        <dbReference type="ARBA" id="ARBA00022842"/>
    </source>
</evidence>
<evidence type="ECO:0000256" key="8">
    <source>
        <dbReference type="ARBA" id="ARBA00023052"/>
    </source>
</evidence>
<keyword evidence="8" id="KW-0786">Thiamine pyrophosphate</keyword>
<dbReference type="InterPro" id="IPR005474">
    <property type="entry name" value="Transketolase_N"/>
</dbReference>
<dbReference type="InterPro" id="IPR029061">
    <property type="entry name" value="THDP-binding"/>
</dbReference>
<dbReference type="NCBIfam" id="TIGR00232">
    <property type="entry name" value="tktlase_bact"/>
    <property type="match status" value="1"/>
</dbReference>
<dbReference type="CDD" id="cd02012">
    <property type="entry name" value="TPP_TK"/>
    <property type="match status" value="1"/>
</dbReference>
<comment type="similarity">
    <text evidence="3">Belongs to the transketolase family.</text>
</comment>
<dbReference type="SMART" id="SM00861">
    <property type="entry name" value="Transket_pyr"/>
    <property type="match status" value="1"/>
</dbReference>
<comment type="cofactor">
    <cofactor evidence="1">
        <name>Mg(2+)</name>
        <dbReference type="ChEBI" id="CHEBI:18420"/>
    </cofactor>
</comment>
<sequence>MTDKEVLQNAANEARGLAIDAITARNSGHLGLPLGCAEIGAVLFGEILNIDPKKTNWLNRDRFVLSGGHGSMFLYSWLHMSGFDLSIEDVANFRLMGSKTPGHPEFGETPGVEATSGPLGQGIANAVGMAISEKMAQGRFNTESEKIIDHKVFCLAGDGCFQEGISSEASAIAGHYKLDNLILIYDSNDVTLDAAASKSQSEDTAKRYQAYGFEVFTADGHNLDAVKATLKKAIKRENGKPKLVIFKTVIAKGIAEVQGTNKGHGEGGAKFADAAKASLGLPSEKFHVSQATYDYFAKLAKKRARKRKAWEKSFASWKLANPEKAQELEECLNKKEVFADPKKLLTFIPEFPNTDKSASRVSGGTILNSLAKKMPNIVSGSADLYGSTKNYIKEGGDFSPECPQGRNIYYGIREHAMGAITNGICYYGLFTPSCATFLTFAGYMMGSIRVAALANLPVQYIFTHDSIGVGMDGPTHQPVELVSILRSIPRLDVVRPADSEEAAGAYAHAFSRQNGSTALILSRQDLPMINEIPVQTRREGVLKGAYIARKETQPLERIIIATGSELLLALKAADSLGYGTRVVSMPCMEAFERQSAEYKESVLPSSCQNRTAVEAGVSLSWGKYAKKFVCTDDFGFSADGSEIYKHFGLTAENVANVAK</sequence>
<evidence type="ECO:0000256" key="1">
    <source>
        <dbReference type="ARBA" id="ARBA00001946"/>
    </source>
</evidence>
<proteinExistence type="inferred from homology"/>
<comment type="cofactor">
    <cofactor evidence="2">
        <name>thiamine diphosphate</name>
        <dbReference type="ChEBI" id="CHEBI:58937"/>
    </cofactor>
</comment>
<evidence type="ECO:0000256" key="2">
    <source>
        <dbReference type="ARBA" id="ARBA00001964"/>
    </source>
</evidence>
<gene>
    <name evidence="11" type="primary">tkt</name>
    <name evidence="11" type="ORF">MOX91_01360</name>
</gene>
<dbReference type="Proteomes" id="UP001275932">
    <property type="component" value="Unassembled WGS sequence"/>
</dbReference>
<evidence type="ECO:0000256" key="4">
    <source>
        <dbReference type="ARBA" id="ARBA00013152"/>
    </source>
</evidence>
<evidence type="ECO:0000313" key="11">
    <source>
        <dbReference type="EMBL" id="MDX8414835.1"/>
    </source>
</evidence>
<dbReference type="EMBL" id="JALBUT010000001">
    <property type="protein sequence ID" value="MDX8414835.1"/>
    <property type="molecule type" value="Genomic_DNA"/>
</dbReference>
<dbReference type="Pfam" id="PF22613">
    <property type="entry name" value="Transketolase_C_1"/>
    <property type="match status" value="1"/>
</dbReference>
<evidence type="ECO:0000256" key="3">
    <source>
        <dbReference type="ARBA" id="ARBA00007131"/>
    </source>
</evidence>
<evidence type="ECO:0000256" key="6">
    <source>
        <dbReference type="ARBA" id="ARBA00022723"/>
    </source>
</evidence>
<dbReference type="InterPro" id="IPR055152">
    <property type="entry name" value="Transketolase-like_C_2"/>
</dbReference>